<evidence type="ECO:0000313" key="2">
    <source>
        <dbReference type="EMBL" id="DAD55892.1"/>
    </source>
</evidence>
<keyword evidence="1" id="KW-0472">Membrane</keyword>
<keyword evidence="1" id="KW-0812">Transmembrane</keyword>
<feature type="transmembrane region" description="Helical" evidence="1">
    <location>
        <begin position="12"/>
        <end position="31"/>
    </location>
</feature>
<name>A0A8D9PER7_9VIRU</name>
<organism evidence="2">
    <name type="scientific">Bacteriophage sp</name>
    <dbReference type="NCBI Taxonomy" id="38018"/>
    <lineage>
        <taxon>Viruses</taxon>
    </lineage>
</organism>
<protein>
    <submittedName>
        <fullName evidence="2">Uncharacterized protein</fullName>
    </submittedName>
</protein>
<sequence>MKSNRHLVNPNLADALFCLYFLIAIGITGLDSSTGEILTSFCLFISGCLFMTAIHFFKLYLKDIEK</sequence>
<reference evidence="2" key="1">
    <citation type="journal article" date="2021" name="Proc. Natl. Acad. Sci. U.S.A.">
        <title>A Catalog of Tens of Thousands of Viruses from Human Metagenomes Reveals Hidden Associations with Chronic Diseases.</title>
        <authorList>
            <person name="Tisza M.J."/>
            <person name="Buck C.B."/>
        </authorList>
    </citation>
    <scope>NUCLEOTIDE SEQUENCE</scope>
    <source>
        <strain evidence="2">CtOZu12</strain>
    </source>
</reference>
<evidence type="ECO:0000256" key="1">
    <source>
        <dbReference type="SAM" id="Phobius"/>
    </source>
</evidence>
<accession>A0A8D9PER7</accession>
<dbReference type="EMBL" id="BK029940">
    <property type="protein sequence ID" value="DAD55892.1"/>
    <property type="molecule type" value="Genomic_DNA"/>
</dbReference>
<proteinExistence type="predicted"/>
<feature type="transmembrane region" description="Helical" evidence="1">
    <location>
        <begin position="37"/>
        <end position="61"/>
    </location>
</feature>
<keyword evidence="1" id="KW-1133">Transmembrane helix</keyword>